<evidence type="ECO:0000313" key="1">
    <source>
        <dbReference type="EMBL" id="EDL91592.1"/>
    </source>
</evidence>
<accession>A6KF32</accession>
<dbReference type="Proteomes" id="UP000234681">
    <property type="component" value="Chromosome 4"/>
</dbReference>
<dbReference type="EMBL" id="CH474042">
    <property type="protein sequence ID" value="EDL91592.1"/>
    <property type="molecule type" value="Genomic_DNA"/>
</dbReference>
<gene>
    <name evidence="1" type="ORF">rCG_55319</name>
</gene>
<sequence length="42" mass="4816">MEEQGATLDPLKALINYTSSRRKEIKSLEPSYNPTFCQVDKN</sequence>
<name>A6KF32_RAT</name>
<organism evidence="1 2">
    <name type="scientific">Rattus norvegicus</name>
    <name type="common">Rat</name>
    <dbReference type="NCBI Taxonomy" id="10116"/>
    <lineage>
        <taxon>Eukaryota</taxon>
        <taxon>Metazoa</taxon>
        <taxon>Chordata</taxon>
        <taxon>Craniata</taxon>
        <taxon>Vertebrata</taxon>
        <taxon>Euteleostomi</taxon>
        <taxon>Mammalia</taxon>
        <taxon>Eutheria</taxon>
        <taxon>Euarchontoglires</taxon>
        <taxon>Glires</taxon>
        <taxon>Rodentia</taxon>
        <taxon>Myomorpha</taxon>
        <taxon>Muroidea</taxon>
        <taxon>Muridae</taxon>
        <taxon>Murinae</taxon>
        <taxon>Rattus</taxon>
    </lineage>
</organism>
<evidence type="ECO:0000313" key="2">
    <source>
        <dbReference type="Proteomes" id="UP000234681"/>
    </source>
</evidence>
<protein>
    <submittedName>
        <fullName evidence="1">RCG55319</fullName>
    </submittedName>
</protein>
<dbReference type="AlphaFoldDB" id="A6KF32"/>
<reference evidence="1 2" key="1">
    <citation type="submission" date="2005-09" db="EMBL/GenBank/DDBJ databases">
        <authorList>
            <person name="Mural R.J."/>
            <person name="Li P.W."/>
            <person name="Adams M.D."/>
            <person name="Amanatides P.G."/>
            <person name="Baden-Tillson H."/>
            <person name="Barnstead M."/>
            <person name="Chin S.H."/>
            <person name="Dew I."/>
            <person name="Evans C.A."/>
            <person name="Ferriera S."/>
            <person name="Flanigan M."/>
            <person name="Fosler C."/>
            <person name="Glodek A."/>
            <person name="Gu Z."/>
            <person name="Holt R.A."/>
            <person name="Jennings D."/>
            <person name="Kraft C.L."/>
            <person name="Lu F."/>
            <person name="Nguyen T."/>
            <person name="Nusskern D.R."/>
            <person name="Pfannkoch C.M."/>
            <person name="Sitter C."/>
            <person name="Sutton G.G."/>
            <person name="Venter J.C."/>
            <person name="Wang Z."/>
            <person name="Woodage T."/>
            <person name="Zheng X.H."/>
            <person name="Zhong F."/>
        </authorList>
    </citation>
    <scope>NUCLEOTIDE SEQUENCE [LARGE SCALE GENOMIC DNA]</scope>
    <source>
        <strain>BN</strain>
        <strain evidence="2">Sprague-Dawley</strain>
    </source>
</reference>
<proteinExistence type="predicted"/>